<dbReference type="Proteomes" id="UP000286134">
    <property type="component" value="Unassembled WGS sequence"/>
</dbReference>
<keyword evidence="8" id="KW-1185">Reference proteome</keyword>
<evidence type="ECO:0000313" key="7">
    <source>
        <dbReference type="EMBL" id="RKF62493.1"/>
    </source>
</evidence>
<dbReference type="Pfam" id="PF12325">
    <property type="entry name" value="TMF_TATA_bd"/>
    <property type="match status" value="1"/>
</dbReference>
<feature type="domain" description="TATA element modulatory factor 1 TATA binding" evidence="6">
    <location>
        <begin position="744"/>
        <end position="856"/>
    </location>
</feature>
<dbReference type="EMBL" id="MCFK01003314">
    <property type="protein sequence ID" value="RKF62493.1"/>
    <property type="molecule type" value="Genomic_DNA"/>
</dbReference>
<evidence type="ECO:0000259" key="6">
    <source>
        <dbReference type="Pfam" id="PF12325"/>
    </source>
</evidence>
<keyword evidence="2" id="KW-0333">Golgi apparatus</keyword>
<dbReference type="PANTHER" id="PTHR46515:SF1">
    <property type="entry name" value="TATA ELEMENT MODULATORY FACTOR"/>
    <property type="match status" value="1"/>
</dbReference>
<reference evidence="7 8" key="1">
    <citation type="journal article" date="2018" name="BMC Genomics">
        <title>Comparative genome analyses reveal sequence features reflecting distinct modes of host-adaptation between dicot and monocot powdery mildew.</title>
        <authorList>
            <person name="Wu Y."/>
            <person name="Ma X."/>
            <person name="Pan Z."/>
            <person name="Kale S.D."/>
            <person name="Song Y."/>
            <person name="King H."/>
            <person name="Zhang Q."/>
            <person name="Presley C."/>
            <person name="Deng X."/>
            <person name="Wei C.I."/>
            <person name="Xiao S."/>
        </authorList>
    </citation>
    <scope>NUCLEOTIDE SEQUENCE [LARGE SCALE GENOMIC DNA]</scope>
    <source>
        <strain evidence="7">UMSG2</strain>
    </source>
</reference>
<dbReference type="Pfam" id="PF12329">
    <property type="entry name" value="TMF_DNA_bd"/>
    <property type="match status" value="1"/>
</dbReference>
<dbReference type="STRING" id="212602.A0A420HYJ4"/>
<feature type="coiled-coil region" evidence="4">
    <location>
        <begin position="756"/>
        <end position="856"/>
    </location>
</feature>
<name>A0A420HYJ4_9PEZI</name>
<dbReference type="GO" id="GO:0005783">
    <property type="term" value="C:endoplasmic reticulum"/>
    <property type="evidence" value="ECO:0007669"/>
    <property type="project" value="TreeGrafter"/>
</dbReference>
<comment type="caution">
    <text evidence="7">The sequence shown here is derived from an EMBL/GenBank/DDBJ whole genome shotgun (WGS) entry which is preliminary data.</text>
</comment>
<dbReference type="InterPro" id="IPR052602">
    <property type="entry name" value="Growth_transcription_reg"/>
</dbReference>
<proteinExistence type="predicted"/>
<sequence length="859" mass="97025">MTAPSQHVSRWGSLFQQAVAGVESRLDNILADGAEENPPTQVISRSPKLPPAEVSSNQQISTPKLVQSGCKSNERLQERLARAVSSKRAASKEPAYSFPLGLASTSAVEDICRIPCDVSGNSSIAESNDNQISNKDTMTSKDDGIEQISTTLSHAKSEEIEIPEMVDIKQSSSFSQGEKVSSDIVQQCPSELVHENTKSLSFESLAEEKYLNSSTIRVEHEVLIKKLQSEIADLEKLRQEDSYSYTEKIDALQSKLQYMAKEASERAKFAGNMAPSGSLEKKLADKEHQMALLLEEGLSLSKKELVHLATIKKLRTQLQEENKQVNSAKRIQEVAKKEAIYAEERLKKIQVYEKQIYDQQNLITQLRNDLKLSQTENTNNSLNLKDLKTRLNEYIMRDTQADTVLVQNSLQAEKKRVAELEVEKANLETEKISEANKAEINIRDLKLLIHKNEQRALAKEKEMKTELQILESKLEATRKRAEEASSGVTGDTQARLLRQIETLQTQYSVASENWQGIEASLMAKVFNLEKEKDEAIRKEIDSRRKAREAVQKVKYTEEELNNLRARISTFQQEISGYKLNCEALKKQAIEAESKLKSAKISFDQESQALKLELQNHLAEEKQKWNEEIWTNNSPLCSRRDSSIISKRKSLNYENIGPQSNPNRSFGDHSVIHELTSTSHLINKFSIGQVTCKPSGTSVLSKKNSRASLQEKIDCVSPNPDPDEFSENSFTSCPSLHNTQEFESNSTIGAGLSVQLVERMSLAVRRLECEKVAMQEDIARISAQRDEAREEIINLMPEVEAKKNAEIQIKELEKELGELKMRYETTLVMLGEKSEEIDELKGDIQDIKTMYRDLVEKTVK</sequence>
<dbReference type="InterPro" id="IPR022092">
    <property type="entry name" value="TMF_DNA-bd"/>
</dbReference>
<evidence type="ECO:0000256" key="1">
    <source>
        <dbReference type="ARBA" id="ARBA00004555"/>
    </source>
</evidence>
<protein>
    <submittedName>
        <fullName evidence="7">Putative m protein repeat protein</fullName>
    </submittedName>
</protein>
<evidence type="ECO:0000256" key="4">
    <source>
        <dbReference type="SAM" id="Coils"/>
    </source>
</evidence>
<dbReference type="OrthoDB" id="74178at2759"/>
<feature type="coiled-coil region" evidence="4">
    <location>
        <begin position="410"/>
        <end position="487"/>
    </location>
</feature>
<dbReference type="PANTHER" id="PTHR46515">
    <property type="entry name" value="TATA ELEMENT MODULATORY FACTOR TMF1"/>
    <property type="match status" value="1"/>
</dbReference>
<feature type="coiled-coil region" evidence="4">
    <location>
        <begin position="276"/>
        <end position="369"/>
    </location>
</feature>
<feature type="coiled-coil region" evidence="4">
    <location>
        <begin position="546"/>
        <end position="601"/>
    </location>
</feature>
<evidence type="ECO:0000313" key="8">
    <source>
        <dbReference type="Proteomes" id="UP000286134"/>
    </source>
</evidence>
<evidence type="ECO:0000256" key="5">
    <source>
        <dbReference type="SAM" id="MobiDB-lite"/>
    </source>
</evidence>
<organism evidence="7 8">
    <name type="scientific">Erysiphe neolycopersici</name>
    <dbReference type="NCBI Taxonomy" id="212602"/>
    <lineage>
        <taxon>Eukaryota</taxon>
        <taxon>Fungi</taxon>
        <taxon>Dikarya</taxon>
        <taxon>Ascomycota</taxon>
        <taxon>Pezizomycotina</taxon>
        <taxon>Leotiomycetes</taxon>
        <taxon>Erysiphales</taxon>
        <taxon>Erysiphaceae</taxon>
        <taxon>Erysiphe</taxon>
    </lineage>
</organism>
<evidence type="ECO:0000256" key="2">
    <source>
        <dbReference type="ARBA" id="ARBA00023034"/>
    </source>
</evidence>
<evidence type="ECO:0000256" key="3">
    <source>
        <dbReference type="ARBA" id="ARBA00023054"/>
    </source>
</evidence>
<dbReference type="AlphaFoldDB" id="A0A420HYJ4"/>
<keyword evidence="3 4" id="KW-0175">Coiled coil</keyword>
<feature type="region of interest" description="Disordered" evidence="5">
    <location>
        <begin position="31"/>
        <end position="62"/>
    </location>
</feature>
<accession>A0A420HYJ4</accession>
<dbReference type="InterPro" id="IPR022091">
    <property type="entry name" value="TMF_TATA-bd"/>
</dbReference>
<dbReference type="GO" id="GO:0005794">
    <property type="term" value="C:Golgi apparatus"/>
    <property type="evidence" value="ECO:0007669"/>
    <property type="project" value="UniProtKB-SubCell"/>
</dbReference>
<comment type="subcellular location">
    <subcellularLocation>
        <location evidence="1">Golgi apparatus</location>
    </subcellularLocation>
</comment>
<gene>
    <name evidence="7" type="ORF">OnM2_033054</name>
</gene>